<dbReference type="GeneID" id="300133681"/>
<proteinExistence type="predicted"/>
<gene>
    <name evidence="1" type="ORF">NCTC11297_01482</name>
</gene>
<protein>
    <submittedName>
        <fullName evidence="1">Uncharacterized protein conserved in bacteria</fullName>
    </submittedName>
</protein>
<sequence>MKTEKNTPLINSEGEVRELQQSDFTQMKSLQETMPDDFVNMVLAHQAEMEKQGHIKPKVRGKQKTPTKQIITIRLSPEVIEAFKATGKGWQSRINEVLLQHIHSV</sequence>
<dbReference type="Proteomes" id="UP000255098">
    <property type="component" value="Unassembled WGS sequence"/>
</dbReference>
<keyword evidence="2" id="KW-1185">Reference proteome</keyword>
<dbReference type="RefSeq" id="WP_115249636.1">
    <property type="nucleotide sequence ID" value="NZ_JBMMEP010000001.1"/>
</dbReference>
<name>A0A379ARV9_AVIAV</name>
<dbReference type="EMBL" id="UGSP01000001">
    <property type="protein sequence ID" value="SUB24438.1"/>
    <property type="molecule type" value="Genomic_DNA"/>
</dbReference>
<evidence type="ECO:0000313" key="1">
    <source>
        <dbReference type="EMBL" id="SUB24438.1"/>
    </source>
</evidence>
<accession>A0A379ARV9</accession>
<evidence type="ECO:0000313" key="2">
    <source>
        <dbReference type="Proteomes" id="UP000255098"/>
    </source>
</evidence>
<dbReference type="AlphaFoldDB" id="A0A379ARV9"/>
<organism evidence="1 2">
    <name type="scientific">Avibacterium avium</name>
    <name type="common">Pasteurella avium</name>
    <dbReference type="NCBI Taxonomy" id="751"/>
    <lineage>
        <taxon>Bacteria</taxon>
        <taxon>Pseudomonadati</taxon>
        <taxon>Pseudomonadota</taxon>
        <taxon>Gammaproteobacteria</taxon>
        <taxon>Pasteurellales</taxon>
        <taxon>Pasteurellaceae</taxon>
        <taxon>Avibacterium</taxon>
    </lineage>
</organism>
<dbReference type="Pfam" id="PF14384">
    <property type="entry name" value="BrnA_antitoxin"/>
    <property type="match status" value="1"/>
</dbReference>
<reference evidence="1 2" key="1">
    <citation type="submission" date="2018-06" db="EMBL/GenBank/DDBJ databases">
        <authorList>
            <consortium name="Pathogen Informatics"/>
            <person name="Doyle S."/>
        </authorList>
    </citation>
    <scope>NUCLEOTIDE SEQUENCE [LARGE SCALE GENOMIC DNA]</scope>
    <source>
        <strain evidence="2">NCTC 11297</strain>
    </source>
</reference>
<dbReference type="InterPro" id="IPR025528">
    <property type="entry name" value="BrnA_antitoxin"/>
</dbReference>